<dbReference type="EMBL" id="JAWDGP010005601">
    <property type="protein sequence ID" value="KAK3755444.1"/>
    <property type="molecule type" value="Genomic_DNA"/>
</dbReference>
<organism evidence="2 3">
    <name type="scientific">Elysia crispata</name>
    <name type="common">lettuce slug</name>
    <dbReference type="NCBI Taxonomy" id="231223"/>
    <lineage>
        <taxon>Eukaryota</taxon>
        <taxon>Metazoa</taxon>
        <taxon>Spiralia</taxon>
        <taxon>Lophotrochozoa</taxon>
        <taxon>Mollusca</taxon>
        <taxon>Gastropoda</taxon>
        <taxon>Heterobranchia</taxon>
        <taxon>Euthyneura</taxon>
        <taxon>Panpulmonata</taxon>
        <taxon>Sacoglossa</taxon>
        <taxon>Placobranchoidea</taxon>
        <taxon>Plakobranchidae</taxon>
        <taxon>Elysia</taxon>
    </lineage>
</organism>
<protein>
    <submittedName>
        <fullName evidence="2">Uncharacterized protein</fullName>
    </submittedName>
</protein>
<name>A0AAE0YRR6_9GAST</name>
<proteinExistence type="predicted"/>
<accession>A0AAE0YRR6</accession>
<reference evidence="2" key="1">
    <citation type="journal article" date="2023" name="G3 (Bethesda)">
        <title>A reference genome for the long-term kleptoplast-retaining sea slug Elysia crispata morphotype clarki.</title>
        <authorList>
            <person name="Eastman K.E."/>
            <person name="Pendleton A.L."/>
            <person name="Shaikh M.A."/>
            <person name="Suttiyut T."/>
            <person name="Ogas R."/>
            <person name="Tomko P."/>
            <person name="Gavelis G."/>
            <person name="Widhalm J.R."/>
            <person name="Wisecaver J.H."/>
        </authorList>
    </citation>
    <scope>NUCLEOTIDE SEQUENCE</scope>
    <source>
        <strain evidence="2">ECLA1</strain>
    </source>
</reference>
<dbReference type="Proteomes" id="UP001283361">
    <property type="component" value="Unassembled WGS sequence"/>
</dbReference>
<keyword evidence="1" id="KW-0812">Transmembrane</keyword>
<evidence type="ECO:0000313" key="3">
    <source>
        <dbReference type="Proteomes" id="UP001283361"/>
    </source>
</evidence>
<feature type="transmembrane region" description="Helical" evidence="1">
    <location>
        <begin position="115"/>
        <end position="135"/>
    </location>
</feature>
<comment type="caution">
    <text evidence="2">The sequence shown here is derived from an EMBL/GenBank/DDBJ whole genome shotgun (WGS) entry which is preliminary data.</text>
</comment>
<keyword evidence="1" id="KW-1133">Transmembrane helix</keyword>
<evidence type="ECO:0000256" key="1">
    <source>
        <dbReference type="SAM" id="Phobius"/>
    </source>
</evidence>
<gene>
    <name evidence="2" type="ORF">RRG08_008019</name>
</gene>
<dbReference type="AlphaFoldDB" id="A0AAE0YRR6"/>
<keyword evidence="1" id="KW-0472">Membrane</keyword>
<keyword evidence="3" id="KW-1185">Reference proteome</keyword>
<sequence>MPHFPCRGRKKHLRVFSSLSASSYLQGSVQEKRSLRYCWVKIFLLKSPAAHVVEQQKKGSHFWKAGPDQKREVLIGFPRPEPILESIVCRREHIQFDLVCHMWTEPGLQICRHPLVFSAIPFFFSISVYLISLSSRLHRWRFSRRFIYKLRGTVWAAFSTSCGSFNTGHSPFNTESALCSHNSRDKVTTAVSERVPRPIPILLIIFSILV</sequence>
<evidence type="ECO:0000313" key="2">
    <source>
        <dbReference type="EMBL" id="KAK3755444.1"/>
    </source>
</evidence>